<dbReference type="EC" id="1.4.3.1" evidence="3"/>
<evidence type="ECO:0000259" key="2">
    <source>
        <dbReference type="Pfam" id="PF01266"/>
    </source>
</evidence>
<accession>T1AW44</accession>
<dbReference type="AlphaFoldDB" id="T1AW44"/>
<dbReference type="EMBL" id="AUZY01008749">
    <property type="protein sequence ID" value="EQD44944.1"/>
    <property type="molecule type" value="Genomic_DNA"/>
</dbReference>
<dbReference type="GO" id="GO:0008445">
    <property type="term" value="F:D-aspartate oxidase activity"/>
    <property type="evidence" value="ECO:0007669"/>
    <property type="project" value="UniProtKB-EC"/>
</dbReference>
<keyword evidence="1 3" id="KW-0560">Oxidoreductase</keyword>
<name>T1AW44_9ZZZZ</name>
<dbReference type="Pfam" id="PF01266">
    <property type="entry name" value="DAO"/>
    <property type="match status" value="1"/>
</dbReference>
<evidence type="ECO:0000256" key="1">
    <source>
        <dbReference type="ARBA" id="ARBA00023002"/>
    </source>
</evidence>
<dbReference type="SUPFAM" id="SSF51905">
    <property type="entry name" value="FAD/NAD(P)-binding domain"/>
    <property type="match status" value="1"/>
</dbReference>
<dbReference type="PANTHER" id="PTHR13847:SF287">
    <property type="entry name" value="FAD-DEPENDENT OXIDOREDUCTASE DOMAIN-CONTAINING PROTEIN 1"/>
    <property type="match status" value="1"/>
</dbReference>
<organism evidence="3">
    <name type="scientific">mine drainage metagenome</name>
    <dbReference type="NCBI Taxonomy" id="410659"/>
    <lineage>
        <taxon>unclassified sequences</taxon>
        <taxon>metagenomes</taxon>
        <taxon>ecological metagenomes</taxon>
    </lineage>
</organism>
<sequence>MSADVIVVGAGVIGAATAFHLSLLDAGDVLVLDRDHVGSGMSSRSSALVRMHYAFGPEVELAVRSDQMFDAWPQLVGAPHCVRRTGFVRIVLPGEEPQLRANVAMQQARGAKVELIDGATLAEVAPGLVAYDVTWAAWEEHGGYGNGSVVAGDMLEAARRGGV</sequence>
<reference evidence="3" key="1">
    <citation type="submission" date="2013-08" db="EMBL/GenBank/DDBJ databases">
        <authorList>
            <person name="Mendez C."/>
            <person name="Richter M."/>
            <person name="Ferrer M."/>
            <person name="Sanchez J."/>
        </authorList>
    </citation>
    <scope>NUCLEOTIDE SEQUENCE</scope>
</reference>
<protein>
    <submittedName>
        <fullName evidence="3">FAD dependent oxidoreductase</fullName>
        <ecNumber evidence="3">1.4.3.1</ecNumber>
    </submittedName>
</protein>
<dbReference type="Gene3D" id="3.50.50.60">
    <property type="entry name" value="FAD/NAD(P)-binding domain"/>
    <property type="match status" value="1"/>
</dbReference>
<comment type="caution">
    <text evidence="3">The sequence shown here is derived from an EMBL/GenBank/DDBJ whole genome shotgun (WGS) entry which is preliminary data.</text>
</comment>
<feature type="non-terminal residue" evidence="3">
    <location>
        <position position="163"/>
    </location>
</feature>
<dbReference type="InterPro" id="IPR036188">
    <property type="entry name" value="FAD/NAD-bd_sf"/>
</dbReference>
<reference evidence="3" key="2">
    <citation type="journal article" date="2014" name="ISME J.">
        <title>Microbial stratification in low pH oxic and suboxic macroscopic growths along an acid mine drainage.</title>
        <authorList>
            <person name="Mendez-Garcia C."/>
            <person name="Mesa V."/>
            <person name="Sprenger R.R."/>
            <person name="Richter M."/>
            <person name="Diez M.S."/>
            <person name="Solano J."/>
            <person name="Bargiela R."/>
            <person name="Golyshina O.V."/>
            <person name="Manteca A."/>
            <person name="Ramos J.L."/>
            <person name="Gallego J.R."/>
            <person name="Llorente I."/>
            <person name="Martins Dos Santos V.A."/>
            <person name="Jensen O.N."/>
            <person name="Pelaez A.I."/>
            <person name="Sanchez J."/>
            <person name="Ferrer M."/>
        </authorList>
    </citation>
    <scope>NUCLEOTIDE SEQUENCE</scope>
</reference>
<dbReference type="GO" id="GO:0005737">
    <property type="term" value="C:cytoplasm"/>
    <property type="evidence" value="ECO:0007669"/>
    <property type="project" value="TreeGrafter"/>
</dbReference>
<proteinExistence type="predicted"/>
<dbReference type="InterPro" id="IPR006076">
    <property type="entry name" value="FAD-dep_OxRdtase"/>
</dbReference>
<feature type="domain" description="FAD dependent oxidoreductase" evidence="2">
    <location>
        <begin position="4"/>
        <end position="163"/>
    </location>
</feature>
<dbReference type="PANTHER" id="PTHR13847">
    <property type="entry name" value="SARCOSINE DEHYDROGENASE-RELATED"/>
    <property type="match status" value="1"/>
</dbReference>
<dbReference type="Gene3D" id="3.30.9.10">
    <property type="entry name" value="D-Amino Acid Oxidase, subunit A, domain 2"/>
    <property type="match status" value="1"/>
</dbReference>
<evidence type="ECO:0000313" key="3">
    <source>
        <dbReference type="EMBL" id="EQD44944.1"/>
    </source>
</evidence>
<gene>
    <name evidence="3" type="ORF">B1B_13286</name>
</gene>